<dbReference type="EMBL" id="CAIX01000231">
    <property type="protein sequence ID" value="CCI48516.1"/>
    <property type="molecule type" value="Genomic_DNA"/>
</dbReference>
<sequence length="140" mass="16382">MQLINAAVILTYSKVSLDAIKKYTEIKTINILRSKSDLGIDYRYKHRCKHIKMNQIPQVSIPHEDQQSHCSRLFERRATIPTLKIYRILSQPRIKKCFSRNIIIAKFLQSQSLSDSIYTLRLFLSHMSASRNLILSVLYN</sequence>
<comment type="caution">
    <text evidence="1">The sequence shown here is derived from an EMBL/GenBank/DDBJ whole genome shotgun (WGS) entry which is preliminary data.</text>
</comment>
<accession>A0A024GP09</accession>
<evidence type="ECO:0000313" key="1">
    <source>
        <dbReference type="EMBL" id="CCI48516.1"/>
    </source>
</evidence>
<dbReference type="Proteomes" id="UP000053237">
    <property type="component" value="Unassembled WGS sequence"/>
</dbReference>
<reference evidence="1 2" key="1">
    <citation type="submission" date="2012-05" db="EMBL/GenBank/DDBJ databases">
        <title>Recombination and specialization in a pathogen metapopulation.</title>
        <authorList>
            <person name="Gardiner A."/>
            <person name="Kemen E."/>
            <person name="Schultz-Larsen T."/>
            <person name="MacLean D."/>
            <person name="Van Oosterhout C."/>
            <person name="Jones J.D.G."/>
        </authorList>
    </citation>
    <scope>NUCLEOTIDE SEQUENCE [LARGE SCALE GENOMIC DNA]</scope>
    <source>
        <strain evidence="1 2">Ac Nc2</strain>
    </source>
</reference>
<proteinExistence type="predicted"/>
<protein>
    <submittedName>
        <fullName evidence="1">Uncharacterized protein</fullName>
    </submittedName>
</protein>
<keyword evidence="2" id="KW-1185">Reference proteome</keyword>
<organism evidence="1 2">
    <name type="scientific">Albugo candida</name>
    <dbReference type="NCBI Taxonomy" id="65357"/>
    <lineage>
        <taxon>Eukaryota</taxon>
        <taxon>Sar</taxon>
        <taxon>Stramenopiles</taxon>
        <taxon>Oomycota</taxon>
        <taxon>Peronosporomycetes</taxon>
        <taxon>Albuginales</taxon>
        <taxon>Albuginaceae</taxon>
        <taxon>Albugo</taxon>
    </lineage>
</organism>
<dbReference type="InParanoid" id="A0A024GP09"/>
<gene>
    <name evidence="1" type="ORF">BN9_096540</name>
</gene>
<dbReference type="AlphaFoldDB" id="A0A024GP09"/>
<evidence type="ECO:0000313" key="2">
    <source>
        <dbReference type="Proteomes" id="UP000053237"/>
    </source>
</evidence>
<name>A0A024GP09_9STRA</name>